<evidence type="ECO:0000313" key="2">
    <source>
        <dbReference type="EMBL" id="GBP71136.1"/>
    </source>
</evidence>
<dbReference type="AlphaFoldDB" id="A0A4C1Y5G1"/>
<keyword evidence="3" id="KW-1185">Reference proteome</keyword>
<feature type="region of interest" description="Disordered" evidence="1">
    <location>
        <begin position="1"/>
        <end position="32"/>
    </location>
</feature>
<sequence length="174" mass="18704">MRLASQSKAAAVAERSKRRFETKRESGSIPDRRTLEDIYSTSDASHRRVYFNPRVDAKAQRAPLTTCSGNVTAARAPGLDAFANSRLSLFWLTFVDPAAANHHAELPRLAAVPPPAAVDVAGPRSVPSRTGPGQRSGLRPTGRLDAGGERRSPGCSAPATIEHAPSTVIDKRRR</sequence>
<gene>
    <name evidence="2" type="ORF">EVAR_37231_1</name>
</gene>
<reference evidence="2 3" key="1">
    <citation type="journal article" date="2019" name="Commun. Biol.">
        <title>The bagworm genome reveals a unique fibroin gene that provides high tensile strength.</title>
        <authorList>
            <person name="Kono N."/>
            <person name="Nakamura H."/>
            <person name="Ohtoshi R."/>
            <person name="Tomita M."/>
            <person name="Numata K."/>
            <person name="Arakawa K."/>
        </authorList>
    </citation>
    <scope>NUCLEOTIDE SEQUENCE [LARGE SCALE GENOMIC DNA]</scope>
</reference>
<feature type="region of interest" description="Disordered" evidence="1">
    <location>
        <begin position="118"/>
        <end position="174"/>
    </location>
</feature>
<name>A0A4C1Y5G1_EUMVA</name>
<organism evidence="2 3">
    <name type="scientific">Eumeta variegata</name>
    <name type="common">Bagworm moth</name>
    <name type="synonym">Eumeta japonica</name>
    <dbReference type="NCBI Taxonomy" id="151549"/>
    <lineage>
        <taxon>Eukaryota</taxon>
        <taxon>Metazoa</taxon>
        <taxon>Ecdysozoa</taxon>
        <taxon>Arthropoda</taxon>
        <taxon>Hexapoda</taxon>
        <taxon>Insecta</taxon>
        <taxon>Pterygota</taxon>
        <taxon>Neoptera</taxon>
        <taxon>Endopterygota</taxon>
        <taxon>Lepidoptera</taxon>
        <taxon>Glossata</taxon>
        <taxon>Ditrysia</taxon>
        <taxon>Tineoidea</taxon>
        <taxon>Psychidae</taxon>
        <taxon>Oiketicinae</taxon>
        <taxon>Eumeta</taxon>
    </lineage>
</organism>
<proteinExistence type="predicted"/>
<evidence type="ECO:0000256" key="1">
    <source>
        <dbReference type="SAM" id="MobiDB-lite"/>
    </source>
</evidence>
<accession>A0A4C1Y5G1</accession>
<dbReference type="EMBL" id="BGZK01001098">
    <property type="protein sequence ID" value="GBP71136.1"/>
    <property type="molecule type" value="Genomic_DNA"/>
</dbReference>
<evidence type="ECO:0000313" key="3">
    <source>
        <dbReference type="Proteomes" id="UP000299102"/>
    </source>
</evidence>
<comment type="caution">
    <text evidence="2">The sequence shown here is derived from an EMBL/GenBank/DDBJ whole genome shotgun (WGS) entry which is preliminary data.</text>
</comment>
<feature type="compositionally biased region" description="Basic and acidic residues" evidence="1">
    <location>
        <begin position="22"/>
        <end position="32"/>
    </location>
</feature>
<dbReference type="Proteomes" id="UP000299102">
    <property type="component" value="Unassembled WGS sequence"/>
</dbReference>
<protein>
    <submittedName>
        <fullName evidence="2">Uncharacterized protein</fullName>
    </submittedName>
</protein>